<comment type="caution">
    <text evidence="3">The sequence shown here is derived from an EMBL/GenBank/DDBJ whole genome shotgun (WGS) entry which is preliminary data.</text>
</comment>
<dbReference type="Proteomes" id="UP000323708">
    <property type="component" value="Unassembled WGS sequence"/>
</dbReference>
<dbReference type="Gene3D" id="3.40.30.10">
    <property type="entry name" value="Glutaredoxin"/>
    <property type="match status" value="1"/>
</dbReference>
<dbReference type="SUPFAM" id="SSF52833">
    <property type="entry name" value="Thioredoxin-like"/>
    <property type="match status" value="1"/>
</dbReference>
<keyword evidence="4" id="KW-1185">Reference proteome</keyword>
<dbReference type="RefSeq" id="WP_149612283.1">
    <property type="nucleotide sequence ID" value="NZ_VTUX01000007.1"/>
</dbReference>
<evidence type="ECO:0000256" key="2">
    <source>
        <dbReference type="PIRNR" id="PIRNR038934"/>
    </source>
</evidence>
<dbReference type="PIRSF" id="PIRSF038934">
    <property type="entry name" value="HyaE_HupG"/>
    <property type="match status" value="1"/>
</dbReference>
<name>A0A5B0WRX6_9GAMM</name>
<evidence type="ECO:0000313" key="3">
    <source>
        <dbReference type="EMBL" id="KAA1189673.1"/>
    </source>
</evidence>
<dbReference type="InterPro" id="IPR010893">
    <property type="entry name" value="NiFe-hyd_mat_HyaE"/>
</dbReference>
<reference evidence="3 4" key="1">
    <citation type="submission" date="2019-09" db="EMBL/GenBank/DDBJ databases">
        <authorList>
            <person name="Chen X.-Y."/>
        </authorList>
    </citation>
    <scope>NUCLEOTIDE SEQUENCE [LARGE SCALE GENOMIC DNA]</scope>
    <source>
        <strain evidence="3 4">NY5</strain>
    </source>
</reference>
<accession>A0A5B0WRX6</accession>
<dbReference type="AlphaFoldDB" id="A0A5B0WRX6"/>
<organism evidence="3 4">
    <name type="scientific">Pseudohalioglobus sediminis</name>
    <dbReference type="NCBI Taxonomy" id="2606449"/>
    <lineage>
        <taxon>Bacteria</taxon>
        <taxon>Pseudomonadati</taxon>
        <taxon>Pseudomonadota</taxon>
        <taxon>Gammaproteobacteria</taxon>
        <taxon>Cellvibrionales</taxon>
        <taxon>Halieaceae</taxon>
        <taxon>Pseudohalioglobus</taxon>
    </lineage>
</organism>
<evidence type="ECO:0000256" key="1">
    <source>
        <dbReference type="ARBA" id="ARBA00009004"/>
    </source>
</evidence>
<proteinExistence type="inferred from homology"/>
<protein>
    <recommendedName>
        <fullName evidence="2">Hydrogenase expression/formation protein</fullName>
    </recommendedName>
</protein>
<dbReference type="EMBL" id="VTUX01000007">
    <property type="protein sequence ID" value="KAA1189673.1"/>
    <property type="molecule type" value="Genomic_DNA"/>
</dbReference>
<sequence length="139" mass="15240">MIELEESMAEESVAITDMLGCGLLQLAADDDIDTISRAEGFKVLFFSGGKSRRSDAHDVAVALREILKDYRGRVRALLVPGDDNPELSARYRVLATPSLVLLKDDAILEVIPRVRDWADYAGAFQRYLGKPGVAGTETN</sequence>
<comment type="similarity">
    <text evidence="1 2">Belongs to the HupG/HyaE family.</text>
</comment>
<dbReference type="InterPro" id="IPR036249">
    <property type="entry name" value="Thioredoxin-like_sf"/>
</dbReference>
<evidence type="ECO:0000313" key="4">
    <source>
        <dbReference type="Proteomes" id="UP000323708"/>
    </source>
</evidence>
<gene>
    <name evidence="3" type="ORF">F0M18_15095</name>
</gene>
<dbReference type="Pfam" id="PF07449">
    <property type="entry name" value="HyaE"/>
    <property type="match status" value="1"/>
</dbReference>